<proteinExistence type="predicted"/>
<evidence type="ECO:0000313" key="1">
    <source>
        <dbReference type="EMBL" id="SCM76548.1"/>
    </source>
</evidence>
<sequence>MPRYAADALADHCGDDCDHAGRWHVHRYAGRHPALGADLRAARLGNRHEFAAARHRHGAHPCHRPLYAPGRHDAVHIQFDRQRFYRQDDKGALALLHSCTPDHAAVRLRTDSDAVATGHAPSNFS</sequence>
<protein>
    <submittedName>
        <fullName evidence="1">Uncharacterized protein</fullName>
    </submittedName>
</protein>
<gene>
    <name evidence="1" type="ORF">KL86PLE_40353</name>
</gene>
<reference evidence="1" key="1">
    <citation type="submission" date="2016-08" db="EMBL/GenBank/DDBJ databases">
        <authorList>
            <person name="Seilhamer J.J."/>
        </authorList>
    </citation>
    <scope>NUCLEOTIDE SEQUENCE</scope>
    <source>
        <strain evidence="1">86</strain>
    </source>
</reference>
<accession>A0A212LGC7</accession>
<organism evidence="1">
    <name type="scientific">uncultured Pleomorphomonas sp</name>
    <dbReference type="NCBI Taxonomy" id="442121"/>
    <lineage>
        <taxon>Bacteria</taxon>
        <taxon>Pseudomonadati</taxon>
        <taxon>Pseudomonadota</taxon>
        <taxon>Alphaproteobacteria</taxon>
        <taxon>Hyphomicrobiales</taxon>
        <taxon>Pleomorphomonadaceae</taxon>
        <taxon>Pleomorphomonas</taxon>
        <taxon>environmental samples</taxon>
    </lineage>
</organism>
<dbReference type="EMBL" id="FMJD01000008">
    <property type="protein sequence ID" value="SCM76548.1"/>
    <property type="molecule type" value="Genomic_DNA"/>
</dbReference>
<name>A0A212LGC7_9HYPH</name>
<dbReference type="AlphaFoldDB" id="A0A212LGC7"/>